<evidence type="ECO:0000313" key="3">
    <source>
        <dbReference type="Proteomes" id="UP000199365"/>
    </source>
</evidence>
<dbReference type="InterPro" id="IPR001214">
    <property type="entry name" value="SET_dom"/>
</dbReference>
<dbReference type="STRING" id="157910.SAMN05445850_8007"/>
<dbReference type="Pfam" id="PF00856">
    <property type="entry name" value="SET"/>
    <property type="match status" value="1"/>
</dbReference>
<dbReference type="CDD" id="cd08161">
    <property type="entry name" value="SET"/>
    <property type="match status" value="1"/>
</dbReference>
<protein>
    <submittedName>
        <fullName evidence="2">SET domain-containing protein</fullName>
    </submittedName>
</protein>
<dbReference type="SUPFAM" id="SSF82199">
    <property type="entry name" value="SET domain"/>
    <property type="match status" value="1"/>
</dbReference>
<evidence type="ECO:0000313" key="2">
    <source>
        <dbReference type="EMBL" id="SDR61861.1"/>
    </source>
</evidence>
<dbReference type="Proteomes" id="UP000199365">
    <property type="component" value="Unassembled WGS sequence"/>
</dbReference>
<sequence>MTAIAGAWERSVRAADAESGGARVGYRGEVISWRRAARAAPARRHRGTHVLFRAGGRPGDRRQPRGQQRVLADHCCSANCEAVEEAGRVFNHAIRDITAGGELFIDYRLETDEPLDGDLCRYYVCLCGGAAAPCSGPGSERYPGRAGSCRRWQSPGAQLVRSGAQTAGPCRLRCRNCPQWVDSQQGRCLAVLQGLRCNQSRIGWVSSQRSCRLL</sequence>
<reference evidence="3" key="1">
    <citation type="submission" date="2016-10" db="EMBL/GenBank/DDBJ databases">
        <authorList>
            <person name="Varghese N."/>
            <person name="Submissions S."/>
        </authorList>
    </citation>
    <scope>NUCLEOTIDE SEQUENCE [LARGE SCALE GENOMIC DNA]</scope>
    <source>
        <strain evidence="3">DUS833</strain>
    </source>
</reference>
<accession>A0A1H1KHQ0</accession>
<dbReference type="EMBL" id="FNKX01000004">
    <property type="protein sequence ID" value="SDR61861.1"/>
    <property type="molecule type" value="Genomic_DNA"/>
</dbReference>
<name>A0A1H1KHQ0_9BURK</name>
<gene>
    <name evidence="2" type="ORF">SAMN05445850_8007</name>
</gene>
<feature type="domain" description="SET" evidence="1">
    <location>
        <begin position="64"/>
        <end position="107"/>
    </location>
</feature>
<organism evidence="2 3">
    <name type="scientific">Paraburkholderia tuberum</name>
    <dbReference type="NCBI Taxonomy" id="157910"/>
    <lineage>
        <taxon>Bacteria</taxon>
        <taxon>Pseudomonadati</taxon>
        <taxon>Pseudomonadota</taxon>
        <taxon>Betaproteobacteria</taxon>
        <taxon>Burkholderiales</taxon>
        <taxon>Burkholderiaceae</taxon>
        <taxon>Paraburkholderia</taxon>
    </lineage>
</organism>
<keyword evidence="3" id="KW-1185">Reference proteome</keyword>
<evidence type="ECO:0000259" key="1">
    <source>
        <dbReference type="Pfam" id="PF00856"/>
    </source>
</evidence>
<proteinExistence type="predicted"/>
<dbReference type="Gene3D" id="2.170.270.10">
    <property type="entry name" value="SET domain"/>
    <property type="match status" value="1"/>
</dbReference>
<dbReference type="AlphaFoldDB" id="A0A1H1KHQ0"/>
<dbReference type="InterPro" id="IPR046341">
    <property type="entry name" value="SET_dom_sf"/>
</dbReference>